<dbReference type="HOGENOM" id="CLU_2006378_0_0_1"/>
<dbReference type="EnsemblMetazoa" id="HelroT163474">
    <property type="protein sequence ID" value="HelroP163474"/>
    <property type="gene ID" value="HelroG163474"/>
</dbReference>
<name>T1EU39_HELRO</name>
<reference evidence="1 3" key="2">
    <citation type="journal article" date="2013" name="Nature">
        <title>Insights into bilaterian evolution from three spiralian genomes.</title>
        <authorList>
            <person name="Simakov O."/>
            <person name="Marletaz F."/>
            <person name="Cho S.J."/>
            <person name="Edsinger-Gonzales E."/>
            <person name="Havlak P."/>
            <person name="Hellsten U."/>
            <person name="Kuo D.H."/>
            <person name="Larsson T."/>
            <person name="Lv J."/>
            <person name="Arendt D."/>
            <person name="Savage R."/>
            <person name="Osoegawa K."/>
            <person name="de Jong P."/>
            <person name="Grimwood J."/>
            <person name="Chapman J.A."/>
            <person name="Shapiro H."/>
            <person name="Aerts A."/>
            <person name="Otillar R.P."/>
            <person name="Terry A.Y."/>
            <person name="Boore J.L."/>
            <person name="Grigoriev I.V."/>
            <person name="Lindberg D.R."/>
            <person name="Seaver E.C."/>
            <person name="Weisblat D.A."/>
            <person name="Putnam N.H."/>
            <person name="Rokhsar D.S."/>
        </authorList>
    </citation>
    <scope>NUCLEOTIDE SEQUENCE</scope>
</reference>
<protein>
    <submittedName>
        <fullName evidence="1 2">Uncharacterized protein</fullName>
    </submittedName>
</protein>
<dbReference type="AlphaFoldDB" id="T1EU39"/>
<sequence>MKITLIFQLNSIKNTRQLIKFIGSGLFFVKPSKMLMTSVRLLVRLSALKGSPSHNNVSELVMQCLRVCHCQLHVGLPQQNVAGVGLMMRSQLGKHLFVPTTVHENSLKHMCQLVKRQTGRQANN</sequence>
<evidence type="ECO:0000313" key="3">
    <source>
        <dbReference type="Proteomes" id="UP000015101"/>
    </source>
</evidence>
<dbReference type="EMBL" id="KB097495">
    <property type="protein sequence ID" value="ESN96413.1"/>
    <property type="molecule type" value="Genomic_DNA"/>
</dbReference>
<organism evidence="2 3">
    <name type="scientific">Helobdella robusta</name>
    <name type="common">Californian leech</name>
    <dbReference type="NCBI Taxonomy" id="6412"/>
    <lineage>
        <taxon>Eukaryota</taxon>
        <taxon>Metazoa</taxon>
        <taxon>Spiralia</taxon>
        <taxon>Lophotrochozoa</taxon>
        <taxon>Annelida</taxon>
        <taxon>Clitellata</taxon>
        <taxon>Hirudinea</taxon>
        <taxon>Rhynchobdellida</taxon>
        <taxon>Glossiphoniidae</taxon>
        <taxon>Helobdella</taxon>
    </lineage>
</organism>
<dbReference type="EMBL" id="AMQM01001389">
    <property type="status" value="NOT_ANNOTATED_CDS"/>
    <property type="molecule type" value="Genomic_DNA"/>
</dbReference>
<dbReference type="GeneID" id="20200089"/>
<evidence type="ECO:0000313" key="2">
    <source>
        <dbReference type="EnsemblMetazoa" id="HelroP163474"/>
    </source>
</evidence>
<accession>T1EU39</accession>
<keyword evidence="3" id="KW-1185">Reference proteome</keyword>
<gene>
    <name evidence="2" type="primary">20200089</name>
    <name evidence="1" type="ORF">HELRODRAFT_163474</name>
</gene>
<evidence type="ECO:0000313" key="1">
    <source>
        <dbReference type="EMBL" id="ESN96413.1"/>
    </source>
</evidence>
<dbReference type="KEGG" id="hro:HELRODRAFT_163474"/>
<reference evidence="3" key="1">
    <citation type="submission" date="2012-12" db="EMBL/GenBank/DDBJ databases">
        <authorList>
            <person name="Hellsten U."/>
            <person name="Grimwood J."/>
            <person name="Chapman J.A."/>
            <person name="Shapiro H."/>
            <person name="Aerts A."/>
            <person name="Otillar R.P."/>
            <person name="Terry A.Y."/>
            <person name="Boore J.L."/>
            <person name="Simakov O."/>
            <person name="Marletaz F."/>
            <person name="Cho S.-J."/>
            <person name="Edsinger-Gonzales E."/>
            <person name="Havlak P."/>
            <person name="Kuo D.-H."/>
            <person name="Larsson T."/>
            <person name="Lv J."/>
            <person name="Arendt D."/>
            <person name="Savage R."/>
            <person name="Osoegawa K."/>
            <person name="de Jong P."/>
            <person name="Lindberg D.R."/>
            <person name="Seaver E.C."/>
            <person name="Weisblat D.A."/>
            <person name="Putnam N.H."/>
            <person name="Grigoriev I.V."/>
            <person name="Rokhsar D.S."/>
        </authorList>
    </citation>
    <scope>NUCLEOTIDE SEQUENCE</scope>
</reference>
<reference evidence="2" key="3">
    <citation type="submission" date="2015-06" db="UniProtKB">
        <authorList>
            <consortium name="EnsemblMetazoa"/>
        </authorList>
    </citation>
    <scope>IDENTIFICATION</scope>
</reference>
<dbReference type="CTD" id="20200089"/>
<dbReference type="Proteomes" id="UP000015101">
    <property type="component" value="Unassembled WGS sequence"/>
</dbReference>
<proteinExistence type="predicted"/>
<dbReference type="InParanoid" id="T1EU39"/>
<dbReference type="RefSeq" id="XP_009025582.1">
    <property type="nucleotide sequence ID" value="XM_009027334.1"/>
</dbReference>